<dbReference type="SMART" id="SM00248">
    <property type="entry name" value="ANK"/>
    <property type="match status" value="6"/>
</dbReference>
<evidence type="ECO:0000256" key="2">
    <source>
        <dbReference type="ARBA" id="ARBA00023043"/>
    </source>
</evidence>
<gene>
    <name evidence="4" type="ORF">QB898_01175</name>
</gene>
<dbReference type="GO" id="GO:0000976">
    <property type="term" value="F:transcription cis-regulatory region binding"/>
    <property type="evidence" value="ECO:0007669"/>
    <property type="project" value="TreeGrafter"/>
</dbReference>
<dbReference type="EMBL" id="JARVII010000001">
    <property type="protein sequence ID" value="MDG9698343.1"/>
    <property type="molecule type" value="Genomic_DNA"/>
</dbReference>
<dbReference type="RefSeq" id="WP_279523470.1">
    <property type="nucleotide sequence ID" value="NZ_JARVII010000001.1"/>
</dbReference>
<keyword evidence="2 3" id="KW-0040">ANK repeat</keyword>
<dbReference type="SUPFAM" id="SSF48403">
    <property type="entry name" value="Ankyrin repeat"/>
    <property type="match status" value="2"/>
</dbReference>
<dbReference type="Gene3D" id="1.25.40.20">
    <property type="entry name" value="Ankyrin repeat-containing domain"/>
    <property type="match status" value="2"/>
</dbReference>
<dbReference type="PANTHER" id="PTHR24193">
    <property type="entry name" value="ANKYRIN REPEAT PROTEIN"/>
    <property type="match status" value="1"/>
</dbReference>
<organism evidence="4 5">
    <name type="scientific">Ottowia cancrivicina</name>
    <dbReference type="NCBI Taxonomy" id="3040346"/>
    <lineage>
        <taxon>Bacteria</taxon>
        <taxon>Pseudomonadati</taxon>
        <taxon>Pseudomonadota</taxon>
        <taxon>Betaproteobacteria</taxon>
        <taxon>Burkholderiales</taxon>
        <taxon>Comamonadaceae</taxon>
        <taxon>Ottowia</taxon>
    </lineage>
</organism>
<evidence type="ECO:0000313" key="5">
    <source>
        <dbReference type="Proteomes" id="UP001237156"/>
    </source>
</evidence>
<name>A0AAW6RJH4_9BURK</name>
<protein>
    <submittedName>
        <fullName evidence="4">Ankyrin repeat domain-containing protein</fullName>
    </submittedName>
</protein>
<dbReference type="GO" id="GO:0045944">
    <property type="term" value="P:positive regulation of transcription by RNA polymerase II"/>
    <property type="evidence" value="ECO:0007669"/>
    <property type="project" value="TreeGrafter"/>
</dbReference>
<evidence type="ECO:0000256" key="1">
    <source>
        <dbReference type="ARBA" id="ARBA00022737"/>
    </source>
</evidence>
<dbReference type="InterPro" id="IPR036770">
    <property type="entry name" value="Ankyrin_rpt-contain_sf"/>
</dbReference>
<comment type="caution">
    <text evidence="4">The sequence shown here is derived from an EMBL/GenBank/DDBJ whole genome shotgun (WGS) entry which is preliminary data.</text>
</comment>
<dbReference type="InterPro" id="IPR050663">
    <property type="entry name" value="Ankyrin-SOCS_Box"/>
</dbReference>
<dbReference type="PROSITE" id="PS50088">
    <property type="entry name" value="ANK_REPEAT"/>
    <property type="match status" value="1"/>
</dbReference>
<dbReference type="PROSITE" id="PS50297">
    <property type="entry name" value="ANK_REP_REGION"/>
    <property type="match status" value="1"/>
</dbReference>
<dbReference type="Pfam" id="PF12796">
    <property type="entry name" value="Ank_2"/>
    <property type="match status" value="1"/>
</dbReference>
<sequence>MQSTIETPFPRLGEALRALITATGFRPFIEEKGLDKNLDDLFREPANRQGTLYELLEEIQGKFFGEVVRECGEGWNFIIPEWENFCHIIQHVVQTVDASRSQSEKVRSLFEEYFIIPFLAEFMLHAVKMQNGGDAREWAAGPFQAWLELASSLPGQKRALKDIECAVEKDPRSIKRWKQCHPMESMSYPLRKKVGDILGESARMPDVARLAGWLYMARALQSLSPQIRASIGDYLERRTSPWDPKEARIKLLKALDGMENPAFIQKMNDLRNEDSARKRAEIMRELMKPNPIWTQCEENIEAALQADQKDNVKEVMNFLGRAVDVAWWRTGPVQSELLDKALKYAVGTGDKVAARAYWDRSFMLGLNRGPKRELDEQQMRSLSLAFEHDFPHRKAKLRVPPAFECMTFDEMEDMKNKSMKAPARKTAHAQGRTRRTALMNAIPCSSLADVKKLIENGANPDEFIPESGENPLIYAMRHAEQTRDTSIMDYFLSLPLKPETVNRIASTEKDCPLMLAIDMGHAKAVERLIELGADIRLPIYQSASALLYAMHKFNEARQGGITPEIQAQYLAGYGPVGSHEAKQGVVFDCQKAYFRAMQMIRRMESFGAGRYTEIWKAVCAHYLPSPDDCRAVIHVLLEAGADVNLRYHVPYNSFEWSPTLFAAEIGDLALFREILAYGGNPDQTLLVPGPFEKRDALWVAIDHGNDAIVSFMQNRRQKDGK</sequence>
<keyword evidence="1" id="KW-0677">Repeat</keyword>
<evidence type="ECO:0000313" key="4">
    <source>
        <dbReference type="EMBL" id="MDG9698343.1"/>
    </source>
</evidence>
<dbReference type="Proteomes" id="UP001237156">
    <property type="component" value="Unassembled WGS sequence"/>
</dbReference>
<dbReference type="AlphaFoldDB" id="A0AAW6RJH4"/>
<feature type="repeat" description="ANK" evidence="3">
    <location>
        <begin position="508"/>
        <end position="535"/>
    </location>
</feature>
<accession>A0AAW6RJH4</accession>
<dbReference type="InterPro" id="IPR002110">
    <property type="entry name" value="Ankyrin_rpt"/>
</dbReference>
<evidence type="ECO:0000256" key="3">
    <source>
        <dbReference type="PROSITE-ProRule" id="PRU00023"/>
    </source>
</evidence>
<keyword evidence="5" id="KW-1185">Reference proteome</keyword>
<dbReference type="PANTHER" id="PTHR24193:SF121">
    <property type="entry name" value="ADA2A-CONTAINING COMPLEX COMPONENT 3, ISOFORM D"/>
    <property type="match status" value="1"/>
</dbReference>
<reference evidence="4 5" key="1">
    <citation type="submission" date="2023-04" db="EMBL/GenBank/DDBJ databases">
        <title>Ottowia paracancer sp. nov., isolated from human stomach.</title>
        <authorList>
            <person name="Song Y."/>
        </authorList>
    </citation>
    <scope>NUCLEOTIDE SEQUENCE [LARGE SCALE GENOMIC DNA]</scope>
    <source>
        <strain evidence="4 5">10c7w1</strain>
    </source>
</reference>
<proteinExistence type="predicted"/>